<feature type="domain" description="NmrA-like" evidence="4">
    <location>
        <begin position="6"/>
        <end position="111"/>
    </location>
</feature>
<evidence type="ECO:0000256" key="3">
    <source>
        <dbReference type="ARBA" id="ARBA00023002"/>
    </source>
</evidence>
<keyword evidence="2" id="KW-0521">NADP</keyword>
<dbReference type="GO" id="GO:0016491">
    <property type="term" value="F:oxidoreductase activity"/>
    <property type="evidence" value="ECO:0007669"/>
    <property type="project" value="UniProtKB-KW"/>
</dbReference>
<evidence type="ECO:0000256" key="1">
    <source>
        <dbReference type="ARBA" id="ARBA00005725"/>
    </source>
</evidence>
<dbReference type="OrthoDB" id="419598at2759"/>
<gene>
    <name evidence="5" type="ORF">ASPTUDRAFT_70997</name>
</gene>
<dbReference type="STRING" id="767770.A0A1L9NH03"/>
<dbReference type="InterPro" id="IPR051609">
    <property type="entry name" value="NmrA/Isoflavone_reductase-like"/>
</dbReference>
<dbReference type="OMA" id="AIRHSIF"/>
<dbReference type="VEuPathDB" id="FungiDB:ASPTUDRAFT_70997"/>
<accession>A0A1L9NH03</accession>
<name>A0A1L9NH03_ASPTC</name>
<dbReference type="Gene3D" id="3.40.50.720">
    <property type="entry name" value="NAD(P)-binding Rossmann-like Domain"/>
    <property type="match status" value="1"/>
</dbReference>
<comment type="similarity">
    <text evidence="1">Belongs to the NmrA-type oxidoreductase family. Isoflavone reductase subfamily.</text>
</comment>
<evidence type="ECO:0000313" key="5">
    <source>
        <dbReference type="EMBL" id="OJI88523.1"/>
    </source>
</evidence>
<keyword evidence="6" id="KW-1185">Reference proteome</keyword>
<proteinExistence type="inferred from homology"/>
<dbReference type="PANTHER" id="PTHR47706">
    <property type="entry name" value="NMRA-LIKE FAMILY PROTEIN"/>
    <property type="match status" value="1"/>
</dbReference>
<reference evidence="6" key="1">
    <citation type="journal article" date="2017" name="Genome Biol.">
        <title>Comparative genomics reveals high biological diversity and specific adaptations in the industrially and medically important fungal genus Aspergillus.</title>
        <authorList>
            <person name="de Vries R.P."/>
            <person name="Riley R."/>
            <person name="Wiebenga A."/>
            <person name="Aguilar-Osorio G."/>
            <person name="Amillis S."/>
            <person name="Uchima C.A."/>
            <person name="Anderluh G."/>
            <person name="Asadollahi M."/>
            <person name="Askin M."/>
            <person name="Barry K."/>
            <person name="Battaglia E."/>
            <person name="Bayram O."/>
            <person name="Benocci T."/>
            <person name="Braus-Stromeyer S.A."/>
            <person name="Caldana C."/>
            <person name="Canovas D."/>
            <person name="Cerqueira G.C."/>
            <person name="Chen F."/>
            <person name="Chen W."/>
            <person name="Choi C."/>
            <person name="Clum A."/>
            <person name="Dos Santos R.A."/>
            <person name="Damasio A.R."/>
            <person name="Diallinas G."/>
            <person name="Emri T."/>
            <person name="Fekete E."/>
            <person name="Flipphi M."/>
            <person name="Freyberg S."/>
            <person name="Gallo A."/>
            <person name="Gournas C."/>
            <person name="Habgood R."/>
            <person name="Hainaut M."/>
            <person name="Harispe M.L."/>
            <person name="Henrissat B."/>
            <person name="Hilden K.S."/>
            <person name="Hope R."/>
            <person name="Hossain A."/>
            <person name="Karabika E."/>
            <person name="Karaffa L."/>
            <person name="Karanyi Z."/>
            <person name="Krasevec N."/>
            <person name="Kuo A."/>
            <person name="Kusch H."/>
            <person name="LaButti K."/>
            <person name="Lagendijk E.L."/>
            <person name="Lapidus A."/>
            <person name="Levasseur A."/>
            <person name="Lindquist E."/>
            <person name="Lipzen A."/>
            <person name="Logrieco A.F."/>
            <person name="MacCabe A."/>
            <person name="Maekelae M.R."/>
            <person name="Malavazi I."/>
            <person name="Melin P."/>
            <person name="Meyer V."/>
            <person name="Mielnichuk N."/>
            <person name="Miskei M."/>
            <person name="Molnar A.P."/>
            <person name="Mule G."/>
            <person name="Ngan C.Y."/>
            <person name="Orejas M."/>
            <person name="Orosz E."/>
            <person name="Ouedraogo J.P."/>
            <person name="Overkamp K.M."/>
            <person name="Park H.-S."/>
            <person name="Perrone G."/>
            <person name="Piumi F."/>
            <person name="Punt P.J."/>
            <person name="Ram A.F."/>
            <person name="Ramon A."/>
            <person name="Rauscher S."/>
            <person name="Record E."/>
            <person name="Riano-Pachon D.M."/>
            <person name="Robert V."/>
            <person name="Roehrig J."/>
            <person name="Ruller R."/>
            <person name="Salamov A."/>
            <person name="Salih N.S."/>
            <person name="Samson R.A."/>
            <person name="Sandor E."/>
            <person name="Sanguinetti M."/>
            <person name="Schuetze T."/>
            <person name="Sepcic K."/>
            <person name="Shelest E."/>
            <person name="Sherlock G."/>
            <person name="Sophianopoulou V."/>
            <person name="Squina F.M."/>
            <person name="Sun H."/>
            <person name="Susca A."/>
            <person name="Todd R.B."/>
            <person name="Tsang A."/>
            <person name="Unkles S.E."/>
            <person name="van de Wiele N."/>
            <person name="van Rossen-Uffink D."/>
            <person name="Oliveira J.V."/>
            <person name="Vesth T.C."/>
            <person name="Visser J."/>
            <person name="Yu J.-H."/>
            <person name="Zhou M."/>
            <person name="Andersen M.R."/>
            <person name="Archer D.B."/>
            <person name="Baker S.E."/>
            <person name="Benoit I."/>
            <person name="Brakhage A.A."/>
            <person name="Braus G.H."/>
            <person name="Fischer R."/>
            <person name="Frisvad J.C."/>
            <person name="Goldman G.H."/>
            <person name="Houbraken J."/>
            <person name="Oakley B."/>
            <person name="Pocsi I."/>
            <person name="Scazzocchio C."/>
            <person name="Seiboth B."/>
            <person name="vanKuyk P.A."/>
            <person name="Wortman J."/>
            <person name="Dyer P.S."/>
            <person name="Grigoriev I.V."/>
        </authorList>
    </citation>
    <scope>NUCLEOTIDE SEQUENCE [LARGE SCALE GENOMIC DNA]</scope>
    <source>
        <strain evidence="6">CBS 134.48</strain>
    </source>
</reference>
<dbReference type="SUPFAM" id="SSF51735">
    <property type="entry name" value="NAD(P)-binding Rossmann-fold domains"/>
    <property type="match status" value="1"/>
</dbReference>
<dbReference type="Pfam" id="PF05368">
    <property type="entry name" value="NmrA"/>
    <property type="match status" value="1"/>
</dbReference>
<dbReference type="PANTHER" id="PTHR47706:SF4">
    <property type="entry name" value="NMRA-LIKE DOMAIN-CONTAINING PROTEIN"/>
    <property type="match status" value="1"/>
</dbReference>
<evidence type="ECO:0000313" key="6">
    <source>
        <dbReference type="Proteomes" id="UP000184304"/>
    </source>
</evidence>
<dbReference type="InterPro" id="IPR008030">
    <property type="entry name" value="NmrA-like"/>
</dbReference>
<organism evidence="5 6">
    <name type="scientific">Aspergillus tubingensis (strain CBS 134.48)</name>
    <dbReference type="NCBI Taxonomy" id="767770"/>
    <lineage>
        <taxon>Eukaryota</taxon>
        <taxon>Fungi</taxon>
        <taxon>Dikarya</taxon>
        <taxon>Ascomycota</taxon>
        <taxon>Pezizomycotina</taxon>
        <taxon>Eurotiomycetes</taxon>
        <taxon>Eurotiomycetidae</taxon>
        <taxon>Eurotiales</taxon>
        <taxon>Aspergillaceae</taxon>
        <taxon>Aspergillus</taxon>
        <taxon>Aspergillus subgen. Circumdati</taxon>
    </lineage>
</organism>
<evidence type="ECO:0000259" key="4">
    <source>
        <dbReference type="Pfam" id="PF05368"/>
    </source>
</evidence>
<evidence type="ECO:0000256" key="2">
    <source>
        <dbReference type="ARBA" id="ARBA00022857"/>
    </source>
</evidence>
<dbReference type="Proteomes" id="UP000184304">
    <property type="component" value="Unassembled WGS sequence"/>
</dbReference>
<dbReference type="AlphaFoldDB" id="A0A1L9NH03"/>
<sequence length="286" mass="31871">METPITVGVIGATGKAGRSVVDGLLSSLTKFAVTSFTRQGSVDSQANNTLKAKGVQIVGYNLDGPREVLVEQLKGIEVLISCITWEHLESQVPWIEAAKKAGVKRFVPSEWVGPAPRGIMDIKNKKLDTLGLIQRIPSGRSDHAHSVYIDHRIVGNGNQKFGLTDMGGIGKRVFAYTEVLSMNEIWDTMATISGETPLKEFSESEIKEIIQWCGKRWQENGEKVDIMDVANYNMGQYRISYCIRGDNTPEYADYLGYQDFWKLFPDIPKGRSLKAFYQQVLTEGSK</sequence>
<keyword evidence="3" id="KW-0560">Oxidoreductase</keyword>
<dbReference type="InterPro" id="IPR036291">
    <property type="entry name" value="NAD(P)-bd_dom_sf"/>
</dbReference>
<protein>
    <recommendedName>
        <fullName evidence="4">NmrA-like domain-containing protein</fullName>
    </recommendedName>
</protein>
<dbReference type="EMBL" id="KV878179">
    <property type="protein sequence ID" value="OJI88523.1"/>
    <property type="molecule type" value="Genomic_DNA"/>
</dbReference>